<dbReference type="RefSeq" id="WP_110334444.1">
    <property type="nucleotide sequence ID" value="NZ_JBHVKT010000029.1"/>
</dbReference>
<evidence type="ECO:0000313" key="3">
    <source>
        <dbReference type="Proteomes" id="UP000247892"/>
    </source>
</evidence>
<evidence type="ECO:0000313" key="2">
    <source>
        <dbReference type="EMBL" id="PXY37572.1"/>
    </source>
</evidence>
<protein>
    <submittedName>
        <fullName evidence="2">Uncharacterized protein</fullName>
    </submittedName>
</protein>
<proteinExistence type="predicted"/>
<reference evidence="2 3" key="1">
    <citation type="submission" date="2016-07" db="EMBL/GenBank/DDBJ databases">
        <title>Draft genome sequence of Prauserella sp. YIM 121212, isolated from alkaline soil.</title>
        <authorList>
            <person name="Ruckert C."/>
            <person name="Albersmeier A."/>
            <person name="Jiang C.-L."/>
            <person name="Jiang Y."/>
            <person name="Kalinowski J."/>
            <person name="Schneider O."/>
            <person name="Winkler A."/>
            <person name="Zotchev S.B."/>
        </authorList>
    </citation>
    <scope>NUCLEOTIDE SEQUENCE [LARGE SCALE GENOMIC DNA]</scope>
    <source>
        <strain evidence="2 3">YIM 121212</strain>
    </source>
</reference>
<evidence type="ECO:0000256" key="1">
    <source>
        <dbReference type="SAM" id="MobiDB-lite"/>
    </source>
</evidence>
<comment type="caution">
    <text evidence="2">The sequence shown here is derived from an EMBL/GenBank/DDBJ whole genome shotgun (WGS) entry which is preliminary data.</text>
</comment>
<keyword evidence="3" id="KW-1185">Reference proteome</keyword>
<accession>A0A318LSI7</accession>
<dbReference type="Proteomes" id="UP000247892">
    <property type="component" value="Unassembled WGS sequence"/>
</dbReference>
<dbReference type="AlphaFoldDB" id="A0A318LSI7"/>
<feature type="region of interest" description="Disordered" evidence="1">
    <location>
        <begin position="268"/>
        <end position="299"/>
    </location>
</feature>
<gene>
    <name evidence="2" type="ORF">BA062_02720</name>
</gene>
<organism evidence="2 3">
    <name type="scientific">Prauserella flavalba</name>
    <dbReference type="NCBI Taxonomy" id="1477506"/>
    <lineage>
        <taxon>Bacteria</taxon>
        <taxon>Bacillati</taxon>
        <taxon>Actinomycetota</taxon>
        <taxon>Actinomycetes</taxon>
        <taxon>Pseudonocardiales</taxon>
        <taxon>Pseudonocardiaceae</taxon>
        <taxon>Prauserella</taxon>
    </lineage>
</organism>
<name>A0A318LSI7_9PSEU</name>
<feature type="compositionally biased region" description="Pro residues" evidence="1">
    <location>
        <begin position="273"/>
        <end position="287"/>
    </location>
</feature>
<dbReference type="OrthoDB" id="3677745at2"/>
<dbReference type="EMBL" id="MASU01000002">
    <property type="protein sequence ID" value="PXY37572.1"/>
    <property type="molecule type" value="Genomic_DNA"/>
</dbReference>
<sequence length="402" mass="43709">MRSHSDLRAYLRSLDALVLADLLCEQAERDPELARRLLARAHPAENGELAQVSDLLDDAPPAAESVQVASVLDTLQRLLDGGTQADVAPLARRAVEKITTALGEVDEPSGAAADQLDRAVSLYARACEAHPPRPDELADWILRLAFERPGWPDVSLTPFAKPLGEKGLAHVKSTVEQVLAEPVADETAGRRRTAQRLNQEHAEVTGDVDTVVRMLSEQLPRLDVSLKIVRVLRAAGRHTEAIAHAAKALGNENGGRIRGPLVAALERAQRAPAPAPALVPESQPEPEPGPESESEPESVDVAALLAEDRGDEAWKTAAGREPAEVIPAYRDHVEQLIARKDAQSYARAAGQLRRLRTLHKRAGTADEFGSYLAELAETHRRKTRLIEEIRKARIALPKAVKQ</sequence>
<feature type="compositionally biased region" description="Acidic residues" evidence="1">
    <location>
        <begin position="288"/>
        <end position="298"/>
    </location>
</feature>